<dbReference type="AlphaFoldDB" id="A0A1E5KSQ9"/>
<dbReference type="PROSITE" id="PS51898">
    <property type="entry name" value="TYR_RECOMBINASE"/>
    <property type="match status" value="1"/>
</dbReference>
<dbReference type="GO" id="GO:0003677">
    <property type="term" value="F:DNA binding"/>
    <property type="evidence" value="ECO:0007669"/>
    <property type="project" value="UniProtKB-UniRule"/>
</dbReference>
<organism evidence="8 9">
    <name type="scientific">Enterococcus rivorum</name>
    <dbReference type="NCBI Taxonomy" id="762845"/>
    <lineage>
        <taxon>Bacteria</taxon>
        <taxon>Bacillati</taxon>
        <taxon>Bacillota</taxon>
        <taxon>Bacilli</taxon>
        <taxon>Lactobacillales</taxon>
        <taxon>Enterococcaceae</taxon>
        <taxon>Enterococcus</taxon>
    </lineage>
</organism>
<comment type="caution">
    <text evidence="8">The sequence shown here is derived from an EMBL/GenBank/DDBJ whole genome shotgun (WGS) entry which is preliminary data.</text>
</comment>
<dbReference type="InterPro" id="IPR013762">
    <property type="entry name" value="Integrase-like_cat_sf"/>
</dbReference>
<evidence type="ECO:0000256" key="4">
    <source>
        <dbReference type="ARBA" id="ARBA00023172"/>
    </source>
</evidence>
<evidence type="ECO:0000256" key="5">
    <source>
        <dbReference type="PROSITE-ProRule" id="PRU01248"/>
    </source>
</evidence>
<dbReference type="GO" id="GO:0015074">
    <property type="term" value="P:DNA integration"/>
    <property type="evidence" value="ECO:0007669"/>
    <property type="project" value="UniProtKB-KW"/>
</dbReference>
<dbReference type="EMBL" id="MIEK01000078">
    <property type="protein sequence ID" value="OEH80914.1"/>
    <property type="molecule type" value="Genomic_DNA"/>
</dbReference>
<dbReference type="SUPFAM" id="SSF56349">
    <property type="entry name" value="DNA breaking-rejoining enzymes"/>
    <property type="match status" value="1"/>
</dbReference>
<dbReference type="OrthoDB" id="9803188at2"/>
<dbReference type="InterPro" id="IPR010998">
    <property type="entry name" value="Integrase_recombinase_N"/>
</dbReference>
<dbReference type="InterPro" id="IPR004107">
    <property type="entry name" value="Integrase_SAM-like_N"/>
</dbReference>
<dbReference type="RefSeq" id="WP_069700201.1">
    <property type="nucleotide sequence ID" value="NZ_JAGGMA010000006.1"/>
</dbReference>
<keyword evidence="4" id="KW-0233">DNA recombination</keyword>
<dbReference type="InterPro" id="IPR002104">
    <property type="entry name" value="Integrase_catalytic"/>
</dbReference>
<protein>
    <recommendedName>
        <fullName evidence="10">Integrase</fullName>
    </recommendedName>
</protein>
<keyword evidence="3 5" id="KW-0238">DNA-binding</keyword>
<evidence type="ECO:0008006" key="10">
    <source>
        <dbReference type="Google" id="ProtNLM"/>
    </source>
</evidence>
<dbReference type="Proteomes" id="UP000095256">
    <property type="component" value="Unassembled WGS sequence"/>
</dbReference>
<dbReference type="Gene3D" id="1.10.443.10">
    <property type="entry name" value="Intergrase catalytic core"/>
    <property type="match status" value="1"/>
</dbReference>
<comment type="similarity">
    <text evidence="1">Belongs to the 'phage' integrase family.</text>
</comment>
<reference evidence="8 9" key="1">
    <citation type="submission" date="2016-09" db="EMBL/GenBank/DDBJ databases">
        <authorList>
            <person name="Capua I."/>
            <person name="De Benedictis P."/>
            <person name="Joannis T."/>
            <person name="Lombin L.H."/>
            <person name="Cattoli G."/>
        </authorList>
    </citation>
    <scope>NUCLEOTIDE SEQUENCE [LARGE SCALE GENOMIC DNA]</scope>
    <source>
        <strain evidence="8 9">LMG 25899</strain>
    </source>
</reference>
<evidence type="ECO:0000256" key="3">
    <source>
        <dbReference type="ARBA" id="ARBA00023125"/>
    </source>
</evidence>
<feature type="domain" description="Core-binding (CB)" evidence="7">
    <location>
        <begin position="67"/>
        <end position="149"/>
    </location>
</feature>
<keyword evidence="9" id="KW-1185">Reference proteome</keyword>
<accession>A0A1E5KSQ9</accession>
<feature type="domain" description="Tyr recombinase" evidence="6">
    <location>
        <begin position="170"/>
        <end position="359"/>
    </location>
</feature>
<keyword evidence="2" id="KW-0229">DNA integration</keyword>
<dbReference type="Gene3D" id="1.10.150.130">
    <property type="match status" value="1"/>
</dbReference>
<dbReference type="CDD" id="cd01189">
    <property type="entry name" value="INT_ICEBs1_C_like"/>
    <property type="match status" value="1"/>
</dbReference>
<name>A0A1E5KSQ9_9ENTE</name>
<dbReference type="STRING" id="762845.BCR26_06700"/>
<gene>
    <name evidence="8" type="ORF">BCR26_06700</name>
</gene>
<evidence type="ECO:0000259" key="7">
    <source>
        <dbReference type="PROSITE" id="PS51900"/>
    </source>
</evidence>
<evidence type="ECO:0000256" key="2">
    <source>
        <dbReference type="ARBA" id="ARBA00022908"/>
    </source>
</evidence>
<dbReference type="GO" id="GO:0006310">
    <property type="term" value="P:DNA recombination"/>
    <property type="evidence" value="ECO:0007669"/>
    <property type="project" value="UniProtKB-KW"/>
</dbReference>
<dbReference type="PANTHER" id="PTHR30349:SF41">
    <property type="entry name" value="INTEGRASE_RECOMBINASE PROTEIN MJ0367-RELATED"/>
    <property type="match status" value="1"/>
</dbReference>
<dbReference type="PANTHER" id="PTHR30349">
    <property type="entry name" value="PHAGE INTEGRASE-RELATED"/>
    <property type="match status" value="1"/>
</dbReference>
<dbReference type="InterPro" id="IPR050090">
    <property type="entry name" value="Tyrosine_recombinase_XerCD"/>
</dbReference>
<proteinExistence type="inferred from homology"/>
<evidence type="ECO:0000259" key="6">
    <source>
        <dbReference type="PROSITE" id="PS51898"/>
    </source>
</evidence>
<dbReference type="Pfam" id="PF00589">
    <property type="entry name" value="Phage_integrase"/>
    <property type="match status" value="1"/>
</dbReference>
<evidence type="ECO:0000256" key="1">
    <source>
        <dbReference type="ARBA" id="ARBA00008857"/>
    </source>
</evidence>
<dbReference type="InterPro" id="IPR044068">
    <property type="entry name" value="CB"/>
</dbReference>
<dbReference type="InterPro" id="IPR011010">
    <property type="entry name" value="DNA_brk_join_enz"/>
</dbReference>
<dbReference type="Pfam" id="PF14659">
    <property type="entry name" value="Phage_int_SAM_3"/>
    <property type="match status" value="1"/>
</dbReference>
<evidence type="ECO:0000313" key="9">
    <source>
        <dbReference type="Proteomes" id="UP000095256"/>
    </source>
</evidence>
<evidence type="ECO:0000313" key="8">
    <source>
        <dbReference type="EMBL" id="OEH80914.1"/>
    </source>
</evidence>
<dbReference type="PROSITE" id="PS51900">
    <property type="entry name" value="CB"/>
    <property type="match status" value="1"/>
</dbReference>
<sequence>MPRKGENIYKRKDGRWEGRYIKGRKSNGTIHYGYIYGKKYLQVKQQLLEIKAQINLEEPERLFEFTGTFQEWGNFWLAEIAAPMVKQSTYISYESKLTVHLFPAIGNKPLKKITSEDIQKIFNQMTQKVALSSVHAVFRVLKTCLNHAVKQKQLKTNPCELVILPPLRKKTVDVLEQKEHQKLRRIASKDKHGFPIVLSLETGMRLGEICGLKWGDIDFEKQVINVKRTLQRLSIKKGKTAIFEGTPKTLNSSRAIPLSDSLYQLLRHKKQQAKGAYVISETNQPIEPRVVQYQLKKIAKEACLSEVTFHTLRHSFATRCLELGVNIATISNLLGHSSIKMTLDVYTHSSRLEERAAIAQLADF</sequence>